<protein>
    <submittedName>
        <fullName evidence="2">Uncharacterized protein</fullName>
    </submittedName>
</protein>
<keyword evidence="3" id="KW-1185">Reference proteome</keyword>
<organism evidence="2 3">
    <name type="scientific">Legionella dresdenensis</name>
    <dbReference type="NCBI Taxonomy" id="450200"/>
    <lineage>
        <taxon>Bacteria</taxon>
        <taxon>Pseudomonadati</taxon>
        <taxon>Pseudomonadota</taxon>
        <taxon>Gammaproteobacteria</taxon>
        <taxon>Legionellales</taxon>
        <taxon>Legionellaceae</taxon>
        <taxon>Legionella</taxon>
    </lineage>
</organism>
<proteinExistence type="predicted"/>
<evidence type="ECO:0000313" key="3">
    <source>
        <dbReference type="Proteomes" id="UP001595758"/>
    </source>
</evidence>
<evidence type="ECO:0000313" key="2">
    <source>
        <dbReference type="EMBL" id="MFC3909043.1"/>
    </source>
</evidence>
<feature type="chain" id="PRO_5045966548" evidence="1">
    <location>
        <begin position="23"/>
        <end position="82"/>
    </location>
</feature>
<gene>
    <name evidence="2" type="ORF">ACFORL_08150</name>
</gene>
<dbReference type="Proteomes" id="UP001595758">
    <property type="component" value="Unassembled WGS sequence"/>
</dbReference>
<reference evidence="3" key="1">
    <citation type="journal article" date="2019" name="Int. J. Syst. Evol. Microbiol.">
        <title>The Global Catalogue of Microorganisms (GCM) 10K type strain sequencing project: providing services to taxonomists for standard genome sequencing and annotation.</title>
        <authorList>
            <consortium name="The Broad Institute Genomics Platform"/>
            <consortium name="The Broad Institute Genome Sequencing Center for Infectious Disease"/>
            <person name="Wu L."/>
            <person name="Ma J."/>
        </authorList>
    </citation>
    <scope>NUCLEOTIDE SEQUENCE [LARGE SCALE GENOMIC DNA]</scope>
    <source>
        <strain evidence="3">CCUG 59858</strain>
    </source>
</reference>
<comment type="caution">
    <text evidence="2">The sequence shown here is derived from an EMBL/GenBank/DDBJ whole genome shotgun (WGS) entry which is preliminary data.</text>
</comment>
<dbReference type="EMBL" id="JBHSAB010000019">
    <property type="protein sequence ID" value="MFC3909043.1"/>
    <property type="molecule type" value="Genomic_DNA"/>
</dbReference>
<evidence type="ECO:0000256" key="1">
    <source>
        <dbReference type="SAM" id="SignalP"/>
    </source>
</evidence>
<keyword evidence="1" id="KW-0732">Signal</keyword>
<sequence>MKKFILALALLPAINYANTCSAPWEKINASFKDALMCRMPVPHGWLVQTSYWYTTTTLFVPDENHEWILEPNNAALDNEPNN</sequence>
<dbReference type="RefSeq" id="WP_382342891.1">
    <property type="nucleotide sequence ID" value="NZ_JBHSAB010000019.1"/>
</dbReference>
<feature type="signal peptide" evidence="1">
    <location>
        <begin position="1"/>
        <end position="22"/>
    </location>
</feature>
<accession>A0ABV8CFH0</accession>
<name>A0ABV8CFH0_9GAMM</name>